<gene>
    <name evidence="2" type="ORF">GA0116948_109149</name>
</gene>
<keyword evidence="1" id="KW-0472">Membrane</keyword>
<proteinExistence type="predicted"/>
<name>A0A1C4ERX7_9BACT</name>
<organism evidence="2 3">
    <name type="scientific">Chitinophaga costaii</name>
    <dbReference type="NCBI Taxonomy" id="1335309"/>
    <lineage>
        <taxon>Bacteria</taxon>
        <taxon>Pseudomonadati</taxon>
        <taxon>Bacteroidota</taxon>
        <taxon>Chitinophagia</taxon>
        <taxon>Chitinophagales</taxon>
        <taxon>Chitinophagaceae</taxon>
        <taxon>Chitinophaga</taxon>
    </lineage>
</organism>
<protein>
    <submittedName>
        <fullName evidence="2">Uncharacterized protein</fullName>
    </submittedName>
</protein>
<evidence type="ECO:0000313" key="3">
    <source>
        <dbReference type="Proteomes" id="UP000242818"/>
    </source>
</evidence>
<evidence type="ECO:0000256" key="1">
    <source>
        <dbReference type="SAM" id="Phobius"/>
    </source>
</evidence>
<accession>A0A1C4ERX7</accession>
<keyword evidence="1" id="KW-1133">Transmembrane helix</keyword>
<sequence length="88" mass="10153">MGYYFLLEIALLVVCYFLFISYNQSYWGLGETFVSVFSILGVSLAGVFVILRVRKMIDVPTFRTCFMLAIFCMLLPTVLMLFLLRILS</sequence>
<dbReference type="Proteomes" id="UP000242818">
    <property type="component" value="Unassembled WGS sequence"/>
</dbReference>
<feature type="transmembrane region" description="Helical" evidence="1">
    <location>
        <begin position="5"/>
        <end position="22"/>
    </location>
</feature>
<evidence type="ECO:0000313" key="2">
    <source>
        <dbReference type="EMBL" id="SCC46303.1"/>
    </source>
</evidence>
<dbReference type="STRING" id="1335309.GA0116948_109149"/>
<dbReference type="EMBL" id="FMAR01000009">
    <property type="protein sequence ID" value="SCC46303.1"/>
    <property type="molecule type" value="Genomic_DNA"/>
</dbReference>
<feature type="transmembrane region" description="Helical" evidence="1">
    <location>
        <begin position="65"/>
        <end position="87"/>
    </location>
</feature>
<reference evidence="2 3" key="1">
    <citation type="submission" date="2016-08" db="EMBL/GenBank/DDBJ databases">
        <authorList>
            <person name="Seilhamer J.J."/>
        </authorList>
    </citation>
    <scope>NUCLEOTIDE SEQUENCE [LARGE SCALE GENOMIC DNA]</scope>
    <source>
        <strain evidence="2 3">A37T2</strain>
    </source>
</reference>
<keyword evidence="1" id="KW-0812">Transmembrane</keyword>
<feature type="transmembrane region" description="Helical" evidence="1">
    <location>
        <begin position="34"/>
        <end position="53"/>
    </location>
</feature>
<dbReference type="AlphaFoldDB" id="A0A1C4ERX7"/>
<keyword evidence="3" id="KW-1185">Reference proteome</keyword>